<dbReference type="OrthoDB" id="7847173at2"/>
<sequence length="260" mass="27659">MNEAVTHIFLANAAMPRLCSAFARSLPANARIIARAGLGPVLEAPAPGGGVLVDHSLLGAPKQGWDSGFAEVGTRAEGLAAQLAGPVGRLVVPLASYEALYPALWRSLAAERVMPAFDACAPALAARARGWVEILREIVLALRPAELILLPAPRDQAELGQALLPGLALRQAPLRGAQLPDTALAMVQRLHGQGLRPPRRQMGRLLQFHARLPQPAPIAGFSGLDAARLRLRFEAELQRLARHPRVRIGAAQDPARLAAE</sequence>
<reference evidence="1 2" key="1">
    <citation type="submission" date="2017-09" db="EMBL/GenBank/DDBJ databases">
        <title>A multilocus sequence analysis scheme for characterization of bacteria in the genus Thioclava.</title>
        <authorList>
            <person name="Liu Y."/>
            <person name="Shao Z."/>
        </authorList>
    </citation>
    <scope>NUCLEOTIDE SEQUENCE [LARGE SCALE GENOMIC DNA]</scope>
    <source>
        <strain evidence="1 2">CAU 1312</strain>
    </source>
</reference>
<keyword evidence="2" id="KW-1185">Reference proteome</keyword>
<comment type="caution">
    <text evidence="1">The sequence shown here is derived from an EMBL/GenBank/DDBJ whole genome shotgun (WGS) entry which is preliminary data.</text>
</comment>
<dbReference type="AlphaFoldDB" id="A0A2A4CMN6"/>
<evidence type="ECO:0000313" key="1">
    <source>
        <dbReference type="EMBL" id="PCD75845.1"/>
    </source>
</evidence>
<accession>A0A2A4CMN6</accession>
<proteinExistence type="predicted"/>
<dbReference type="EMBL" id="NTJD01000009">
    <property type="protein sequence ID" value="PCD75845.1"/>
    <property type="molecule type" value="Genomic_DNA"/>
</dbReference>
<organism evidence="1 2">
    <name type="scientific">Pseudothioclava arenosa</name>
    <dbReference type="NCBI Taxonomy" id="1795308"/>
    <lineage>
        <taxon>Bacteria</taxon>
        <taxon>Pseudomonadati</taxon>
        <taxon>Pseudomonadota</taxon>
        <taxon>Alphaproteobacteria</taxon>
        <taxon>Rhodobacterales</taxon>
        <taxon>Paracoccaceae</taxon>
        <taxon>Pseudothioclava</taxon>
    </lineage>
</organism>
<protein>
    <submittedName>
        <fullName evidence="1">Uncharacterized protein</fullName>
    </submittedName>
</protein>
<dbReference type="Proteomes" id="UP000243507">
    <property type="component" value="Unassembled WGS sequence"/>
</dbReference>
<evidence type="ECO:0000313" key="2">
    <source>
        <dbReference type="Proteomes" id="UP000243507"/>
    </source>
</evidence>
<name>A0A2A4CMN6_9RHOB</name>
<gene>
    <name evidence="1" type="ORF">CLN94_11855</name>
</gene>
<dbReference type="RefSeq" id="WP_143598922.1">
    <property type="nucleotide sequence ID" value="NZ_NTJD01000009.1"/>
</dbReference>